<dbReference type="Proteomes" id="UP000184471">
    <property type="component" value="Unassembled WGS sequence"/>
</dbReference>
<dbReference type="AlphaFoldDB" id="A0A1M5FSN2"/>
<keyword evidence="3" id="KW-0520">NAD</keyword>
<evidence type="ECO:0000256" key="2">
    <source>
        <dbReference type="ARBA" id="ARBA00023002"/>
    </source>
</evidence>
<evidence type="ECO:0000313" key="6">
    <source>
        <dbReference type="Proteomes" id="UP000184471"/>
    </source>
</evidence>
<dbReference type="NCBIfam" id="NF009467">
    <property type="entry name" value="PRK12826.1-3"/>
    <property type="match status" value="1"/>
</dbReference>
<gene>
    <name evidence="5" type="ORF">SAMN05444351_1365</name>
</gene>
<evidence type="ECO:0000256" key="1">
    <source>
        <dbReference type="ARBA" id="ARBA00006484"/>
    </source>
</evidence>
<accession>A0A1M5FSN2</accession>
<proteinExistence type="inferred from homology"/>
<dbReference type="GO" id="GO:0016616">
    <property type="term" value="F:oxidoreductase activity, acting on the CH-OH group of donors, NAD or NADP as acceptor"/>
    <property type="evidence" value="ECO:0007669"/>
    <property type="project" value="TreeGrafter"/>
</dbReference>
<dbReference type="EMBL" id="FQVX01000001">
    <property type="protein sequence ID" value="SHF94201.1"/>
    <property type="molecule type" value="Genomic_DNA"/>
</dbReference>
<sequence length="271" mass="28130">MAGRVEGKVALVTGAARGQGRAHAVRLAAEGADVVVVDVCGPLPDVSYPSATEEDLAETVRQVEAHDRRAVSAVVDVRDLDGLRAAADRGVAELGRLDVVVANAGICSPRAWDQVGAEVFANTLDVNVTGVWNTVMATAPHLVAAGGGSIVLVSSAAGLKVQPFMVHYTTSKWAVRGMAKAFATELAQHAIRVNSLHPTGVATPMGEGDMQATLGAAMAGDPRLAPMFSNLLPVQITQPEDVADVVLFLASDESRYVTAHEMAVDAGVSEF</sequence>
<dbReference type="Pfam" id="PF00106">
    <property type="entry name" value="adh_short"/>
    <property type="match status" value="1"/>
</dbReference>
<dbReference type="InterPro" id="IPR023985">
    <property type="entry name" value="SDR_subfam_1"/>
</dbReference>
<dbReference type="PRINTS" id="PR00080">
    <property type="entry name" value="SDRFAMILY"/>
</dbReference>
<protein>
    <submittedName>
        <fullName evidence="5">SDR family mycofactocin-dependent oxidoreductase</fullName>
    </submittedName>
</protein>
<dbReference type="PRINTS" id="PR00081">
    <property type="entry name" value="GDHRDH"/>
</dbReference>
<keyword evidence="2" id="KW-0560">Oxidoreductase</keyword>
<dbReference type="PROSITE" id="PS00061">
    <property type="entry name" value="ADH_SHORT"/>
    <property type="match status" value="1"/>
</dbReference>
<dbReference type="InterPro" id="IPR036291">
    <property type="entry name" value="NAD(P)-bd_dom_sf"/>
</dbReference>
<evidence type="ECO:0000313" key="5">
    <source>
        <dbReference type="EMBL" id="SHF94201.1"/>
    </source>
</evidence>
<dbReference type="Gene3D" id="3.40.50.720">
    <property type="entry name" value="NAD(P)-binding Rossmann-like Domain"/>
    <property type="match status" value="1"/>
</dbReference>
<comment type="similarity">
    <text evidence="1 4">Belongs to the short-chain dehydrogenases/reductases (SDR) family.</text>
</comment>
<organism evidence="5 6">
    <name type="scientific">Geodermatophilus nigrescens</name>
    <dbReference type="NCBI Taxonomy" id="1070870"/>
    <lineage>
        <taxon>Bacteria</taxon>
        <taxon>Bacillati</taxon>
        <taxon>Actinomycetota</taxon>
        <taxon>Actinomycetes</taxon>
        <taxon>Geodermatophilales</taxon>
        <taxon>Geodermatophilaceae</taxon>
        <taxon>Geodermatophilus</taxon>
    </lineage>
</organism>
<evidence type="ECO:0000256" key="4">
    <source>
        <dbReference type="RuleBase" id="RU000363"/>
    </source>
</evidence>
<dbReference type="InterPro" id="IPR002347">
    <property type="entry name" value="SDR_fam"/>
</dbReference>
<dbReference type="InterPro" id="IPR020904">
    <property type="entry name" value="Sc_DH/Rdtase_CS"/>
</dbReference>
<dbReference type="OrthoDB" id="3206777at2"/>
<reference evidence="5 6" key="1">
    <citation type="submission" date="2016-11" db="EMBL/GenBank/DDBJ databases">
        <authorList>
            <person name="Jaros S."/>
            <person name="Januszkiewicz K."/>
            <person name="Wedrychowicz H."/>
        </authorList>
    </citation>
    <scope>NUCLEOTIDE SEQUENCE [LARGE SCALE GENOMIC DNA]</scope>
    <source>
        <strain evidence="5 6">DSM 45408</strain>
    </source>
</reference>
<keyword evidence="6" id="KW-1185">Reference proteome</keyword>
<evidence type="ECO:0000256" key="3">
    <source>
        <dbReference type="ARBA" id="ARBA00023027"/>
    </source>
</evidence>
<name>A0A1M5FSN2_9ACTN</name>
<dbReference type="CDD" id="cd05233">
    <property type="entry name" value="SDR_c"/>
    <property type="match status" value="1"/>
</dbReference>
<dbReference type="PANTHER" id="PTHR42760:SF133">
    <property type="entry name" value="3-OXOACYL-[ACYL-CARRIER-PROTEIN] REDUCTASE"/>
    <property type="match status" value="1"/>
</dbReference>
<dbReference type="NCBIfam" id="TIGR03971">
    <property type="entry name" value="SDR_subfam_1"/>
    <property type="match status" value="1"/>
</dbReference>
<dbReference type="PANTHER" id="PTHR42760">
    <property type="entry name" value="SHORT-CHAIN DEHYDROGENASES/REDUCTASES FAMILY MEMBER"/>
    <property type="match status" value="1"/>
</dbReference>
<dbReference type="STRING" id="1070870.SAMN05444351_1365"/>
<dbReference type="RefSeq" id="WP_073419238.1">
    <property type="nucleotide sequence ID" value="NZ_FQVX01000001.1"/>
</dbReference>
<dbReference type="SUPFAM" id="SSF51735">
    <property type="entry name" value="NAD(P)-binding Rossmann-fold domains"/>
    <property type="match status" value="1"/>
</dbReference>
<dbReference type="FunFam" id="3.40.50.720:FF:000084">
    <property type="entry name" value="Short-chain dehydrogenase reductase"/>
    <property type="match status" value="1"/>
</dbReference>